<dbReference type="Pfam" id="PF22451">
    <property type="entry name" value="NirdL-like_HTH"/>
    <property type="match status" value="2"/>
</dbReference>
<sequence>MLQPHDPLLQLLDRHQRDFPLLASPFGFLAAECGLSEAQLLLRLRLVQEQGLLARLGAVFAPNTVGASTLAALAVPPAQLDAVAALVSAQPEVNHNYARDHHYNLWFVLAADSRPALDAALARIASVTGLTPLDLPLQREYHIDLGFALGPHGPPRRARLPAAQRLLQLAGSEQRLLAALGPGLPLQPQPFLALAAASGLSELHVRQRLQQWLDDGVIRRFGFVLRHRELGYRANAMCVWQVPAAQRDAIGTQLAADAAVTLCYARPPQGAHWPYNLFCMVHARSSDEAAAHYRRLSADYGLHAMPSAMLLSTRRYIQRGARYQQGLLTP</sequence>
<comment type="caution">
    <text evidence="8">The sequence shown here is derived from an EMBL/GenBank/DDBJ whole genome shotgun (WGS) entry which is preliminary data.</text>
</comment>
<evidence type="ECO:0000259" key="6">
    <source>
        <dbReference type="Pfam" id="PF17805"/>
    </source>
</evidence>
<feature type="domain" description="Siroheme decarboxylase AsnC-like ligand binding" evidence="6">
    <location>
        <begin position="230"/>
        <end position="316"/>
    </location>
</feature>
<dbReference type="InterPro" id="IPR040523">
    <property type="entry name" value="AsnC_trans_reg2"/>
</dbReference>
<name>A0ABT5ITQ9_9NEIS</name>
<evidence type="ECO:0000259" key="7">
    <source>
        <dbReference type="Pfam" id="PF22451"/>
    </source>
</evidence>
<dbReference type="Proteomes" id="UP001219956">
    <property type="component" value="Unassembled WGS sequence"/>
</dbReference>
<dbReference type="EC" id="4.1.1.111" evidence="4"/>
<evidence type="ECO:0000256" key="5">
    <source>
        <dbReference type="ARBA" id="ARBA00048470"/>
    </source>
</evidence>
<proteinExistence type="inferred from homology"/>
<comment type="similarity">
    <text evidence="3">Belongs to the Ahb/Nir family.</text>
</comment>
<keyword evidence="9" id="KW-1185">Reference proteome</keyword>
<organism evidence="8 9">
    <name type="scientific">Vogesella aquatica</name>
    <dbReference type="NCBI Taxonomy" id="2984206"/>
    <lineage>
        <taxon>Bacteria</taxon>
        <taxon>Pseudomonadati</taxon>
        <taxon>Pseudomonadota</taxon>
        <taxon>Betaproteobacteria</taxon>
        <taxon>Neisseriales</taxon>
        <taxon>Chromobacteriaceae</taxon>
        <taxon>Vogesella</taxon>
    </lineage>
</organism>
<evidence type="ECO:0000313" key="8">
    <source>
        <dbReference type="EMBL" id="MDC7715964.1"/>
    </source>
</evidence>
<feature type="domain" description="Siroheme decarboxylase NirL-like HTH" evidence="7">
    <location>
        <begin position="173"/>
        <end position="219"/>
    </location>
</feature>
<feature type="domain" description="Siroheme decarboxylase AsnC-like ligand binding" evidence="6">
    <location>
        <begin position="67"/>
        <end position="141"/>
    </location>
</feature>
<accession>A0ABT5ITQ9</accession>
<dbReference type="PANTHER" id="PTHR43413">
    <property type="entry name" value="TRANSCRIPTIONAL REGULATOR, ASNC FAMILY"/>
    <property type="match status" value="1"/>
</dbReference>
<dbReference type="Pfam" id="PF17805">
    <property type="entry name" value="AsnC_trans_reg2"/>
    <property type="match status" value="2"/>
</dbReference>
<dbReference type="Gene3D" id="3.30.70.3460">
    <property type="match status" value="2"/>
</dbReference>
<evidence type="ECO:0000256" key="1">
    <source>
        <dbReference type="ARBA" id="ARBA00023239"/>
    </source>
</evidence>
<comment type="catalytic activity">
    <reaction evidence="5">
        <text>siroheme + 2 H(+) = 12,18-didecarboxysiroheme + 2 CO2</text>
        <dbReference type="Rhea" id="RHEA:19093"/>
        <dbReference type="ChEBI" id="CHEBI:15378"/>
        <dbReference type="ChEBI" id="CHEBI:16526"/>
        <dbReference type="ChEBI" id="CHEBI:60052"/>
        <dbReference type="ChEBI" id="CHEBI:140497"/>
        <dbReference type="EC" id="4.1.1.111"/>
    </reaction>
</comment>
<evidence type="ECO:0000256" key="3">
    <source>
        <dbReference type="ARBA" id="ARBA00023457"/>
    </source>
</evidence>
<evidence type="ECO:0000256" key="2">
    <source>
        <dbReference type="ARBA" id="ARBA00023444"/>
    </source>
</evidence>
<dbReference type="EMBL" id="JAQQLF010000002">
    <property type="protein sequence ID" value="MDC7715964.1"/>
    <property type="molecule type" value="Genomic_DNA"/>
</dbReference>
<gene>
    <name evidence="8" type="ORF">PQU95_01835</name>
</gene>
<dbReference type="PANTHER" id="PTHR43413:SF1">
    <property type="entry name" value="SIROHEME DECARBOXYLASE NIRL SUBUNIT"/>
    <property type="match status" value="1"/>
</dbReference>
<comment type="pathway">
    <text evidence="2">Porphyrin-containing compound metabolism.</text>
</comment>
<evidence type="ECO:0000256" key="4">
    <source>
        <dbReference type="ARBA" id="ARBA00023471"/>
    </source>
</evidence>
<reference evidence="8 9" key="1">
    <citation type="submission" date="2023-01" db="EMBL/GenBank/DDBJ databases">
        <title>Novel species of the genus Vogesella isolated from rivers.</title>
        <authorList>
            <person name="Lu H."/>
        </authorList>
    </citation>
    <scope>NUCLEOTIDE SEQUENCE [LARGE SCALE GENOMIC DNA]</scope>
    <source>
        <strain evidence="8 9">DC21W</strain>
    </source>
</reference>
<evidence type="ECO:0000313" key="9">
    <source>
        <dbReference type="Proteomes" id="UP001219956"/>
    </source>
</evidence>
<dbReference type="RefSeq" id="WP_272750428.1">
    <property type="nucleotide sequence ID" value="NZ_JAQQLF010000002.1"/>
</dbReference>
<feature type="domain" description="Siroheme decarboxylase NirL-like HTH" evidence="7">
    <location>
        <begin position="10"/>
        <end position="52"/>
    </location>
</feature>
<protein>
    <recommendedName>
        <fullName evidence="4">siroheme decarboxylase</fullName>
        <ecNumber evidence="4">4.1.1.111</ecNumber>
    </recommendedName>
</protein>
<dbReference type="InterPro" id="IPR050684">
    <property type="entry name" value="HTH-Siroheme_Decarb"/>
</dbReference>
<keyword evidence="1" id="KW-0456">Lyase</keyword>
<dbReference type="InterPro" id="IPR053953">
    <property type="entry name" value="NirdL-like_HTH"/>
</dbReference>